<evidence type="ECO:0000313" key="2">
    <source>
        <dbReference type="Proteomes" id="UP000410492"/>
    </source>
</evidence>
<name>A0A653DLG0_CALMS</name>
<feature type="non-terminal residue" evidence="1">
    <location>
        <position position="1"/>
    </location>
</feature>
<reference evidence="1 2" key="1">
    <citation type="submission" date="2019-01" db="EMBL/GenBank/DDBJ databases">
        <authorList>
            <person name="Sayadi A."/>
        </authorList>
    </citation>
    <scope>NUCLEOTIDE SEQUENCE [LARGE SCALE GENOMIC DNA]</scope>
</reference>
<dbReference type="AlphaFoldDB" id="A0A653DLG0"/>
<protein>
    <submittedName>
        <fullName evidence="1">Uncharacterized protein</fullName>
    </submittedName>
</protein>
<proteinExistence type="predicted"/>
<dbReference type="EMBL" id="CAACVG010012931">
    <property type="protein sequence ID" value="VEN61071.1"/>
    <property type="molecule type" value="Genomic_DNA"/>
</dbReference>
<evidence type="ECO:0000313" key="1">
    <source>
        <dbReference type="EMBL" id="VEN61071.1"/>
    </source>
</evidence>
<dbReference type="Proteomes" id="UP000410492">
    <property type="component" value="Unassembled WGS sequence"/>
</dbReference>
<gene>
    <name evidence="1" type="ORF">CALMAC_LOCUS18577</name>
</gene>
<accession>A0A653DLG0</accession>
<organism evidence="1 2">
    <name type="scientific">Callosobruchus maculatus</name>
    <name type="common">Southern cowpea weevil</name>
    <name type="synonym">Pulse bruchid</name>
    <dbReference type="NCBI Taxonomy" id="64391"/>
    <lineage>
        <taxon>Eukaryota</taxon>
        <taxon>Metazoa</taxon>
        <taxon>Ecdysozoa</taxon>
        <taxon>Arthropoda</taxon>
        <taxon>Hexapoda</taxon>
        <taxon>Insecta</taxon>
        <taxon>Pterygota</taxon>
        <taxon>Neoptera</taxon>
        <taxon>Endopterygota</taxon>
        <taxon>Coleoptera</taxon>
        <taxon>Polyphaga</taxon>
        <taxon>Cucujiformia</taxon>
        <taxon>Chrysomeloidea</taxon>
        <taxon>Chrysomelidae</taxon>
        <taxon>Bruchinae</taxon>
        <taxon>Bruchini</taxon>
        <taxon>Callosobruchus</taxon>
    </lineage>
</organism>
<sequence>YYLAGCTLSCYRNIDVRLVLASHKCGYIPVVEDNEV</sequence>
<keyword evidence="2" id="KW-1185">Reference proteome</keyword>